<comment type="function">
    <text evidence="10">GTPase-activating protein (GAP) that stimulates the GTPase activity of Rho-type GTPases. Thereby, controls Rho-type GTPases cycling between their active GTP-bound and inactive GDP-bound states. Acts as a GAP at least for CDC42 and RAC1. In neurons, is involved in dendritic spine formation and synaptic plasticity in a specific RAC1-GAP activity. Limits the initiation of exploratory dendritic filopodia. Recruited to actin-patches that seed filopodia, binds specifically to plasma membrane sections that are deformed inward by acto-myosin mediated contractile forces. Acts through GAP activity on RAC1 to reduce actin polymerization necessary for filopodia formation. In association with SHANK3, promotes GRIA1 exocytosis from recycling endosomes and spine morphological changes associated to long-term potentiation.</text>
</comment>
<dbReference type="PANTHER" id="PTHR14130">
    <property type="entry name" value="3BP-1 RELATED RHOGAP"/>
    <property type="match status" value="1"/>
</dbReference>
<feature type="domain" description="BAR" evidence="17">
    <location>
        <begin position="1"/>
        <end position="219"/>
    </location>
</feature>
<evidence type="ECO:0000256" key="15">
    <source>
        <dbReference type="SAM" id="MobiDB-lite"/>
    </source>
</evidence>
<evidence type="ECO:0000313" key="18">
    <source>
        <dbReference type="EMBL" id="NWZ32023.1"/>
    </source>
</evidence>
<name>A0A7K7LMN6_9AVES</name>
<evidence type="ECO:0000256" key="8">
    <source>
        <dbReference type="ARBA" id="ARBA00023273"/>
    </source>
</evidence>
<feature type="region of interest" description="Disordered" evidence="15">
    <location>
        <begin position="500"/>
        <end position="641"/>
    </location>
</feature>
<feature type="compositionally biased region" description="Low complexity" evidence="15">
    <location>
        <begin position="570"/>
        <end position="593"/>
    </location>
</feature>
<organism evidence="18 19">
    <name type="scientific">Asarcornis scutulata</name>
    <dbReference type="NCBI Taxonomy" id="75869"/>
    <lineage>
        <taxon>Eukaryota</taxon>
        <taxon>Metazoa</taxon>
        <taxon>Chordata</taxon>
        <taxon>Craniata</taxon>
        <taxon>Vertebrata</taxon>
        <taxon>Euteleostomi</taxon>
        <taxon>Archelosauria</taxon>
        <taxon>Archosauria</taxon>
        <taxon>Dinosauria</taxon>
        <taxon>Saurischia</taxon>
        <taxon>Theropoda</taxon>
        <taxon>Coelurosauria</taxon>
        <taxon>Aves</taxon>
        <taxon>Neognathae</taxon>
        <taxon>Galloanserae</taxon>
        <taxon>Anseriformes</taxon>
        <taxon>Anatidae</taxon>
        <taxon>Anatinae</taxon>
        <taxon>Asarcornis</taxon>
    </lineage>
</organism>
<evidence type="ECO:0000256" key="10">
    <source>
        <dbReference type="ARBA" id="ARBA00059236"/>
    </source>
</evidence>
<feature type="compositionally biased region" description="Basic and acidic residues" evidence="15">
    <location>
        <begin position="446"/>
        <end position="459"/>
    </location>
</feature>
<feature type="region of interest" description="Disordered" evidence="15">
    <location>
        <begin position="436"/>
        <end position="463"/>
    </location>
</feature>
<dbReference type="GO" id="GO:0007165">
    <property type="term" value="P:signal transduction"/>
    <property type="evidence" value="ECO:0007669"/>
    <property type="project" value="InterPro"/>
</dbReference>
<dbReference type="EMBL" id="VZSO01009118">
    <property type="protein sequence ID" value="NWZ32023.1"/>
    <property type="molecule type" value="Genomic_DNA"/>
</dbReference>
<dbReference type="GO" id="GO:0098886">
    <property type="term" value="P:modification of dendritic spine"/>
    <property type="evidence" value="ECO:0007669"/>
    <property type="project" value="TreeGrafter"/>
</dbReference>
<feature type="non-terminal residue" evidence="18">
    <location>
        <position position="1"/>
    </location>
</feature>
<dbReference type="InterPro" id="IPR027267">
    <property type="entry name" value="AH/BAR_dom_sf"/>
</dbReference>
<evidence type="ECO:0000256" key="6">
    <source>
        <dbReference type="ARBA" id="ARBA00022753"/>
    </source>
</evidence>
<comment type="caution">
    <text evidence="18">The sequence shown here is derived from an EMBL/GenBank/DDBJ whole genome shotgun (WGS) entry which is preliminary data.</text>
</comment>
<dbReference type="GO" id="GO:0055037">
    <property type="term" value="C:recycling endosome"/>
    <property type="evidence" value="ECO:0007669"/>
    <property type="project" value="UniProtKB-SubCell"/>
</dbReference>
<dbReference type="SUPFAM" id="SSF103657">
    <property type="entry name" value="BAR/IMD domain-like"/>
    <property type="match status" value="1"/>
</dbReference>
<dbReference type="Gene3D" id="1.10.555.10">
    <property type="entry name" value="Rho GTPase activation protein"/>
    <property type="match status" value="1"/>
</dbReference>
<evidence type="ECO:0000256" key="3">
    <source>
        <dbReference type="ARBA" id="ARBA00004552"/>
    </source>
</evidence>
<dbReference type="PROSITE" id="PS51021">
    <property type="entry name" value="BAR"/>
    <property type="match status" value="1"/>
</dbReference>
<dbReference type="InterPro" id="IPR004148">
    <property type="entry name" value="BAR_dom"/>
</dbReference>
<comment type="subcellular location">
    <subcellularLocation>
        <location evidence="2">Cell projection</location>
        <location evidence="2">Dendrite</location>
    </subcellularLocation>
    <subcellularLocation>
        <location evidence="3">Cell projection</location>
        <location evidence="3">Dendritic spine</location>
    </subcellularLocation>
    <subcellularLocation>
        <location evidence="9">Presynapse</location>
    </subcellularLocation>
    <subcellularLocation>
        <location evidence="1">Recycling endosome</location>
    </subcellularLocation>
</comment>
<evidence type="ECO:0000256" key="13">
    <source>
        <dbReference type="ARBA" id="ARBA00074989"/>
    </source>
</evidence>
<dbReference type="Pfam" id="PF00620">
    <property type="entry name" value="RhoGAP"/>
    <property type="match status" value="1"/>
</dbReference>
<evidence type="ECO:0000256" key="1">
    <source>
        <dbReference type="ARBA" id="ARBA00004172"/>
    </source>
</evidence>
<feature type="region of interest" description="Disordered" evidence="15">
    <location>
        <begin position="127"/>
        <end position="146"/>
    </location>
</feature>
<evidence type="ECO:0000256" key="11">
    <source>
        <dbReference type="ARBA" id="ARBA00063387"/>
    </source>
</evidence>
<comment type="subunit">
    <text evidence="11">Interacts with BST2 (via cytoplasmic domain). Interacts (probably via PDZ-binding motif) with SHANK3 (via PDZ domain); the interaction takes place in dendritic spines and promotes GRIA1 exocytosis.</text>
</comment>
<dbReference type="InterPro" id="IPR047165">
    <property type="entry name" value="RHG17/44/SH3BP1-like"/>
</dbReference>
<keyword evidence="6" id="KW-0967">Endosome</keyword>
<evidence type="ECO:0000259" key="17">
    <source>
        <dbReference type="PROSITE" id="PS51021"/>
    </source>
</evidence>
<evidence type="ECO:0000313" key="19">
    <source>
        <dbReference type="Proteomes" id="UP000525565"/>
    </source>
</evidence>
<evidence type="ECO:0000256" key="7">
    <source>
        <dbReference type="ARBA" id="ARBA00023018"/>
    </source>
</evidence>
<dbReference type="GO" id="GO:0035021">
    <property type="term" value="P:negative regulation of Rac protein signal transduction"/>
    <property type="evidence" value="ECO:0007669"/>
    <property type="project" value="TreeGrafter"/>
</dbReference>
<dbReference type="GO" id="GO:0061001">
    <property type="term" value="P:regulation of dendritic spine morphogenesis"/>
    <property type="evidence" value="ECO:0007669"/>
    <property type="project" value="TreeGrafter"/>
</dbReference>
<evidence type="ECO:0000256" key="9">
    <source>
        <dbReference type="ARBA" id="ARBA00034106"/>
    </source>
</evidence>
<protein>
    <recommendedName>
        <fullName evidence="12">Rho GTPase-activating protein 44</fullName>
    </recommendedName>
    <alternativeName>
        <fullName evidence="13">Rho-type GTPase-activating protein RICH2</fullName>
    </alternativeName>
    <alternativeName>
        <fullName evidence="14">RhoGAP interacting with CIP4 homologs protein 2</fullName>
    </alternativeName>
</protein>
<dbReference type="GO" id="GO:0031256">
    <property type="term" value="C:leading edge membrane"/>
    <property type="evidence" value="ECO:0007669"/>
    <property type="project" value="TreeGrafter"/>
</dbReference>
<dbReference type="Pfam" id="PF03114">
    <property type="entry name" value="BAR"/>
    <property type="match status" value="1"/>
</dbReference>
<feature type="domain" description="Rho-GAP" evidence="16">
    <location>
        <begin position="225"/>
        <end position="415"/>
    </location>
</feature>
<keyword evidence="7" id="KW-0770">Synapse</keyword>
<keyword evidence="5" id="KW-0597">Phosphoprotein</keyword>
<dbReference type="FunFam" id="1.10.555.10:FF:000001">
    <property type="entry name" value="Rho GTPase activating protein 44"/>
    <property type="match status" value="1"/>
</dbReference>
<dbReference type="GO" id="GO:0014069">
    <property type="term" value="C:postsynaptic density"/>
    <property type="evidence" value="ECO:0007669"/>
    <property type="project" value="TreeGrafter"/>
</dbReference>
<dbReference type="FunFam" id="1.20.1270.60:FF:000018">
    <property type="entry name" value="Rho GTPase activating protein 44"/>
    <property type="match status" value="1"/>
</dbReference>
<feature type="compositionally biased region" description="Low complexity" evidence="15">
    <location>
        <begin position="127"/>
        <end position="142"/>
    </location>
</feature>
<evidence type="ECO:0000259" key="16">
    <source>
        <dbReference type="PROSITE" id="PS50238"/>
    </source>
</evidence>
<evidence type="ECO:0000256" key="5">
    <source>
        <dbReference type="ARBA" id="ARBA00022553"/>
    </source>
</evidence>
<reference evidence="18 19" key="1">
    <citation type="submission" date="2019-09" db="EMBL/GenBank/DDBJ databases">
        <title>Bird 10,000 Genomes (B10K) Project - Family phase.</title>
        <authorList>
            <person name="Zhang G."/>
        </authorList>
    </citation>
    <scope>NUCLEOTIDE SEQUENCE [LARGE SCALE GENOMIC DNA]</scope>
    <source>
        <strain evidence="18">OUT-0051</strain>
        <tissue evidence="18">Kidney</tissue>
    </source>
</reference>
<dbReference type="SUPFAM" id="SSF48350">
    <property type="entry name" value="GTPase activation domain, GAP"/>
    <property type="match status" value="1"/>
</dbReference>
<dbReference type="GO" id="GO:0048786">
    <property type="term" value="C:presynaptic active zone"/>
    <property type="evidence" value="ECO:0007669"/>
    <property type="project" value="TreeGrafter"/>
</dbReference>
<keyword evidence="8" id="KW-0966">Cell projection</keyword>
<dbReference type="PANTHER" id="PTHR14130:SF13">
    <property type="entry name" value="RHO GTPASE-ACTIVATING PROTEIN 44"/>
    <property type="match status" value="1"/>
</dbReference>
<dbReference type="InterPro" id="IPR008936">
    <property type="entry name" value="Rho_GTPase_activation_prot"/>
</dbReference>
<gene>
    <name evidence="18" type="primary">Arhgap44</name>
    <name evidence="18" type="ORF">ASASCU_R07608</name>
</gene>
<evidence type="ECO:0000256" key="12">
    <source>
        <dbReference type="ARBA" id="ARBA00070278"/>
    </source>
</evidence>
<dbReference type="SMART" id="SM00721">
    <property type="entry name" value="BAR"/>
    <property type="match status" value="1"/>
</dbReference>
<dbReference type="GO" id="GO:0098887">
    <property type="term" value="P:neurotransmitter receptor transport, endosome to postsynaptic membrane"/>
    <property type="evidence" value="ECO:0007669"/>
    <property type="project" value="TreeGrafter"/>
</dbReference>
<proteinExistence type="predicted"/>
<accession>A0A7K7LMN6</accession>
<evidence type="ECO:0000256" key="4">
    <source>
        <dbReference type="ARBA" id="ARBA00022468"/>
    </source>
</evidence>
<keyword evidence="4" id="KW-0343">GTPase activation</keyword>
<dbReference type="Proteomes" id="UP000525565">
    <property type="component" value="Unassembled WGS sequence"/>
</dbReference>
<dbReference type="GO" id="GO:0005096">
    <property type="term" value="F:GTPase activator activity"/>
    <property type="evidence" value="ECO:0007669"/>
    <property type="project" value="UniProtKB-KW"/>
</dbReference>
<dbReference type="InterPro" id="IPR000198">
    <property type="entry name" value="RhoGAP_dom"/>
</dbReference>
<sequence length="670" mass="73276">QVEKRLELVKQVSHSTHKKLTACLQGQQGVDADKRSKKLPLTTLAQCLMEGSAVLGDDSLLGKMLRLCGEAEDKLAQELIQFELQVERDVIEPLFVLAEVEIPNIQKQRKHLAKLVLDMDSSRTRWQQSAKSSSLSSNLQPSGAKADALREEMEEAANRVEICRDQLSADMYSFVAKEIDYANYFQTLIEVQAEYHRKSLALLQNVLPQIKAQQEAWMEKPSFGKPLEEHLAVSGREIAFPVEACVTMLLECGMQEEGLFRVAPSASKLKKLKAALDCCVVDVQEYSADPHAIAGALKSYLRELPEPLMTFELYEEWIQASNIPEQEKRLQALWNACEKLPKANYNNIRYLIKFLAKLTEYQDMNKMTPSNVAIVLGPNLLWPQAEGNITEMMTTVSLQIVGIIEPLIQHADWFFPGDIEFNVTGNYGSPMHVNHNANYSSMPSPDMDHADRKQHDQARRPLSVATDNMMLEFYKKDGTRLCPPSMGVRVMDTSWVARRGTSGGRKASATPPATQPPAPPAELPATPHSPIPEQVPDISAIPSPPPTSFGFPPAAERASTLKPKELSPISGPQKGSGQQAAAAPPSPAEQSPRSLRKASKKLAPIPPKAPSGGTSEPPAGQPSPASLSPTPPSTPAPYGLAYPQGYCLASAEAEALAAAAAAPHGQRVRL</sequence>
<dbReference type="AlphaFoldDB" id="A0A7K7LMN6"/>
<dbReference type="Gene3D" id="1.20.1270.60">
    <property type="entry name" value="Arfaptin homology (AH) domain/BAR domain"/>
    <property type="match status" value="1"/>
</dbReference>
<dbReference type="PROSITE" id="PS50238">
    <property type="entry name" value="RHOGAP"/>
    <property type="match status" value="1"/>
</dbReference>
<feature type="compositionally biased region" description="Pro residues" evidence="15">
    <location>
        <begin position="513"/>
        <end position="530"/>
    </location>
</feature>
<dbReference type="GO" id="GO:0032956">
    <property type="term" value="P:regulation of actin cytoskeleton organization"/>
    <property type="evidence" value="ECO:0007669"/>
    <property type="project" value="TreeGrafter"/>
</dbReference>
<evidence type="ECO:0000256" key="2">
    <source>
        <dbReference type="ARBA" id="ARBA00004279"/>
    </source>
</evidence>
<dbReference type="GO" id="GO:0043197">
    <property type="term" value="C:dendritic spine"/>
    <property type="evidence" value="ECO:0007669"/>
    <property type="project" value="UniProtKB-SubCell"/>
</dbReference>
<evidence type="ECO:0000256" key="14">
    <source>
        <dbReference type="ARBA" id="ARBA00076927"/>
    </source>
</evidence>
<dbReference type="SMART" id="SM00324">
    <property type="entry name" value="RhoGAP"/>
    <property type="match status" value="1"/>
</dbReference>
<feature type="non-terminal residue" evidence="18">
    <location>
        <position position="670"/>
    </location>
</feature>
<keyword evidence="19" id="KW-1185">Reference proteome</keyword>